<feature type="region of interest" description="Disordered" evidence="1">
    <location>
        <begin position="117"/>
        <end position="136"/>
    </location>
</feature>
<protein>
    <recommendedName>
        <fullName evidence="4">RHIM domain-containing protein</fullName>
    </recommendedName>
</protein>
<dbReference type="AlphaFoldDB" id="A0A6V8KS54"/>
<evidence type="ECO:0008006" key="4">
    <source>
        <dbReference type="Google" id="ProtNLM"/>
    </source>
</evidence>
<evidence type="ECO:0000313" key="2">
    <source>
        <dbReference type="EMBL" id="GFJ85119.1"/>
    </source>
</evidence>
<dbReference type="EMBL" id="BLPF01000004">
    <property type="protein sequence ID" value="GFJ85119.1"/>
    <property type="molecule type" value="Genomic_DNA"/>
</dbReference>
<reference evidence="2 3" key="1">
    <citation type="submission" date="2020-03" db="EMBL/GenBank/DDBJ databases">
        <title>Whole genome shotgun sequence of Phytohabitans houttuyneae NBRC 108639.</title>
        <authorList>
            <person name="Komaki H."/>
            <person name="Tamura T."/>
        </authorList>
    </citation>
    <scope>NUCLEOTIDE SEQUENCE [LARGE SCALE GENOMIC DNA]</scope>
    <source>
        <strain evidence="2 3">NBRC 108639</strain>
    </source>
</reference>
<feature type="compositionally biased region" description="Pro residues" evidence="1">
    <location>
        <begin position="127"/>
        <end position="136"/>
    </location>
</feature>
<reference evidence="2 3" key="2">
    <citation type="submission" date="2020-03" db="EMBL/GenBank/DDBJ databases">
        <authorList>
            <person name="Ichikawa N."/>
            <person name="Kimura A."/>
            <person name="Kitahashi Y."/>
            <person name="Uohara A."/>
        </authorList>
    </citation>
    <scope>NUCLEOTIDE SEQUENCE [LARGE SCALE GENOMIC DNA]</scope>
    <source>
        <strain evidence="2 3">NBRC 108639</strain>
    </source>
</reference>
<comment type="caution">
    <text evidence="2">The sequence shown here is derived from an EMBL/GenBank/DDBJ whole genome shotgun (WGS) entry which is preliminary data.</text>
</comment>
<evidence type="ECO:0000256" key="1">
    <source>
        <dbReference type="SAM" id="MobiDB-lite"/>
    </source>
</evidence>
<feature type="compositionally biased region" description="Polar residues" evidence="1">
    <location>
        <begin position="117"/>
        <end position="126"/>
    </location>
</feature>
<proteinExistence type="predicted"/>
<keyword evidence="3" id="KW-1185">Reference proteome</keyword>
<accession>A0A6V8KS54</accession>
<sequence>MGVELIVAALAAGASAGITGTASQAITDTYGLLKQLIKRRFAGREQAREALEGEETEPGVWQTRIGDDLRQSGAADDGQILAAARELLALADPRTAATFNISGTVHGAVGQFYEQVSFDQRTQTSEPRPPQDPAAH</sequence>
<gene>
    <name evidence="2" type="ORF">Phou_092990</name>
</gene>
<name>A0A6V8KS54_9ACTN</name>
<evidence type="ECO:0000313" key="3">
    <source>
        <dbReference type="Proteomes" id="UP000482800"/>
    </source>
</evidence>
<dbReference type="Proteomes" id="UP000482800">
    <property type="component" value="Unassembled WGS sequence"/>
</dbReference>
<dbReference type="RefSeq" id="WP_173069998.1">
    <property type="nucleotide sequence ID" value="NZ_BAABGO010000014.1"/>
</dbReference>
<organism evidence="2 3">
    <name type="scientific">Phytohabitans houttuyneae</name>
    <dbReference type="NCBI Taxonomy" id="1076126"/>
    <lineage>
        <taxon>Bacteria</taxon>
        <taxon>Bacillati</taxon>
        <taxon>Actinomycetota</taxon>
        <taxon>Actinomycetes</taxon>
        <taxon>Micromonosporales</taxon>
        <taxon>Micromonosporaceae</taxon>
    </lineage>
</organism>